<evidence type="ECO:0000256" key="3">
    <source>
        <dbReference type="ARBA" id="ARBA00022741"/>
    </source>
</evidence>
<comment type="catalytic activity">
    <reaction evidence="7">
        <text>tRNA(Met) + L-methionine + ATP = L-methionyl-tRNA(Met) + AMP + diphosphate</text>
        <dbReference type="Rhea" id="RHEA:13481"/>
        <dbReference type="Rhea" id="RHEA-COMP:9667"/>
        <dbReference type="Rhea" id="RHEA-COMP:9698"/>
        <dbReference type="ChEBI" id="CHEBI:30616"/>
        <dbReference type="ChEBI" id="CHEBI:33019"/>
        <dbReference type="ChEBI" id="CHEBI:57844"/>
        <dbReference type="ChEBI" id="CHEBI:78442"/>
        <dbReference type="ChEBI" id="CHEBI:78530"/>
        <dbReference type="ChEBI" id="CHEBI:456215"/>
        <dbReference type="EC" id="6.1.1.10"/>
    </reaction>
</comment>
<keyword evidence="4 8" id="KW-0067">ATP-binding</keyword>
<dbReference type="Gene3D" id="2.170.220.10">
    <property type="match status" value="1"/>
</dbReference>
<evidence type="ECO:0000256" key="2">
    <source>
        <dbReference type="ARBA" id="ARBA00022598"/>
    </source>
</evidence>
<feature type="non-terminal residue" evidence="10">
    <location>
        <position position="316"/>
    </location>
</feature>
<keyword evidence="5 8" id="KW-0648">Protein biosynthesis</keyword>
<keyword evidence="2 8" id="KW-0436">Ligase</keyword>
<dbReference type="PANTHER" id="PTHR43326">
    <property type="entry name" value="METHIONYL-TRNA SYNTHETASE"/>
    <property type="match status" value="1"/>
</dbReference>
<evidence type="ECO:0000256" key="8">
    <source>
        <dbReference type="RuleBase" id="RU363039"/>
    </source>
</evidence>
<comment type="caution">
    <text evidence="10">The sequence shown here is derived from an EMBL/GenBank/DDBJ whole genome shotgun (WGS) entry which is preliminary data.</text>
</comment>
<dbReference type="PRINTS" id="PR01041">
    <property type="entry name" value="TRNASYNTHMET"/>
</dbReference>
<dbReference type="InterPro" id="IPR023457">
    <property type="entry name" value="Met-tRNA_synth_2"/>
</dbReference>
<dbReference type="InterPro" id="IPR014729">
    <property type="entry name" value="Rossmann-like_a/b/a_fold"/>
</dbReference>
<dbReference type="PANTHER" id="PTHR43326:SF2">
    <property type="entry name" value="METHIONINE--TRNA LIGASE"/>
    <property type="match status" value="1"/>
</dbReference>
<dbReference type="Proteomes" id="UP000023152">
    <property type="component" value="Unassembled WGS sequence"/>
</dbReference>
<dbReference type="EMBL" id="ASPP01007283">
    <property type="protein sequence ID" value="ETO27397.1"/>
    <property type="molecule type" value="Genomic_DNA"/>
</dbReference>
<keyword evidence="3 8" id="KW-0547">Nucleotide-binding</keyword>
<evidence type="ECO:0000256" key="5">
    <source>
        <dbReference type="ARBA" id="ARBA00022917"/>
    </source>
</evidence>
<keyword evidence="6 8" id="KW-0030">Aminoacyl-tRNA synthetase</keyword>
<evidence type="ECO:0000256" key="4">
    <source>
        <dbReference type="ARBA" id="ARBA00022840"/>
    </source>
</evidence>
<evidence type="ECO:0000256" key="1">
    <source>
        <dbReference type="ARBA" id="ARBA00012838"/>
    </source>
</evidence>
<evidence type="ECO:0000259" key="9">
    <source>
        <dbReference type="Pfam" id="PF09334"/>
    </source>
</evidence>
<reference evidence="10 11" key="1">
    <citation type="journal article" date="2013" name="Curr. Biol.">
        <title>The Genome of the Foraminiferan Reticulomyxa filosa.</title>
        <authorList>
            <person name="Glockner G."/>
            <person name="Hulsmann N."/>
            <person name="Schleicher M."/>
            <person name="Noegel A.A."/>
            <person name="Eichinger L."/>
            <person name="Gallinger C."/>
            <person name="Pawlowski J."/>
            <person name="Sierra R."/>
            <person name="Euteneuer U."/>
            <person name="Pillet L."/>
            <person name="Moustafa A."/>
            <person name="Platzer M."/>
            <person name="Groth M."/>
            <person name="Szafranski K."/>
            <person name="Schliwa M."/>
        </authorList>
    </citation>
    <scope>NUCLEOTIDE SEQUENCE [LARGE SCALE GENOMIC DNA]</scope>
</reference>
<dbReference type="GO" id="GO:0005739">
    <property type="term" value="C:mitochondrion"/>
    <property type="evidence" value="ECO:0007669"/>
    <property type="project" value="UniProtKB-ARBA"/>
</dbReference>
<evidence type="ECO:0000256" key="7">
    <source>
        <dbReference type="ARBA" id="ARBA00047364"/>
    </source>
</evidence>
<keyword evidence="11" id="KW-1185">Reference proteome</keyword>
<dbReference type="FunFam" id="2.170.220.10:FF:000001">
    <property type="entry name" value="methionine--tRNA ligase, mitochondrial"/>
    <property type="match status" value="1"/>
</dbReference>
<sequence>MLSCRIKWNVAFSSSIKLGHWSGGSICSNVFHSRRHVSDEERQDKKFFLTTAINYTNGNPHVGHAYEALVSDIIARYHRIYGREVFFLTGTDEHGQKIAQKATSEGLTPQELCDENVQKFKALNDMLKISNDRFIRTTEHAHKQVAQEMFRRSLEKGDIYFSKYEGWYNPREEAYVTDSNAMKDNYKDPVTGKDYEKHQEQLYLFRMSKYQKQLVEHLKQHKDFIRPENVYNHILKRLEEPLRDLCVSRSKRTLDWGIPLPNDEDHVMYVWFDALTNYLSGIDYFQFQNKRLESFWPCDVHIIGLGFLKKKKKNLY</sequence>
<dbReference type="GO" id="GO:0006431">
    <property type="term" value="P:methionyl-tRNA aminoacylation"/>
    <property type="evidence" value="ECO:0007669"/>
    <property type="project" value="InterPro"/>
</dbReference>
<dbReference type="AlphaFoldDB" id="X6NPY0"/>
<organism evidence="10 11">
    <name type="scientific">Reticulomyxa filosa</name>
    <dbReference type="NCBI Taxonomy" id="46433"/>
    <lineage>
        <taxon>Eukaryota</taxon>
        <taxon>Sar</taxon>
        <taxon>Rhizaria</taxon>
        <taxon>Retaria</taxon>
        <taxon>Foraminifera</taxon>
        <taxon>Monothalamids</taxon>
        <taxon>Reticulomyxidae</taxon>
        <taxon>Reticulomyxa</taxon>
    </lineage>
</organism>
<evidence type="ECO:0000313" key="10">
    <source>
        <dbReference type="EMBL" id="ETO27397.1"/>
    </source>
</evidence>
<proteinExistence type="inferred from homology"/>
<dbReference type="OrthoDB" id="24670at2759"/>
<dbReference type="GO" id="GO:0005524">
    <property type="term" value="F:ATP binding"/>
    <property type="evidence" value="ECO:0007669"/>
    <property type="project" value="UniProtKB-KW"/>
</dbReference>
<gene>
    <name evidence="10" type="ORF">RFI_09735</name>
</gene>
<accession>X6NPY0</accession>
<dbReference type="GO" id="GO:0004825">
    <property type="term" value="F:methionine-tRNA ligase activity"/>
    <property type="evidence" value="ECO:0007669"/>
    <property type="project" value="UniProtKB-EC"/>
</dbReference>
<dbReference type="InterPro" id="IPR033911">
    <property type="entry name" value="MetRS_core"/>
</dbReference>
<dbReference type="Gene3D" id="3.40.50.620">
    <property type="entry name" value="HUPs"/>
    <property type="match status" value="1"/>
</dbReference>
<protein>
    <recommendedName>
        <fullName evidence="1">methionine--tRNA ligase</fullName>
        <ecNumber evidence="1">6.1.1.10</ecNumber>
    </recommendedName>
</protein>
<dbReference type="EC" id="6.1.1.10" evidence="1"/>
<name>X6NPY0_RETFI</name>
<dbReference type="SUPFAM" id="SSF52374">
    <property type="entry name" value="Nucleotidylyl transferase"/>
    <property type="match status" value="1"/>
</dbReference>
<dbReference type="OMA" id="RNSAYHC"/>
<evidence type="ECO:0000313" key="11">
    <source>
        <dbReference type="Proteomes" id="UP000023152"/>
    </source>
</evidence>
<evidence type="ECO:0000256" key="6">
    <source>
        <dbReference type="ARBA" id="ARBA00023146"/>
    </source>
</evidence>
<dbReference type="Pfam" id="PF09334">
    <property type="entry name" value="tRNA-synt_1g"/>
    <property type="match status" value="2"/>
</dbReference>
<comment type="similarity">
    <text evidence="8">Belongs to the class-I aminoacyl-tRNA synthetase family.</text>
</comment>
<feature type="domain" description="Methionyl/Leucyl tRNA synthetase" evidence="9">
    <location>
        <begin position="48"/>
        <end position="180"/>
    </location>
</feature>
<feature type="domain" description="Methionyl/Leucyl tRNA synthetase" evidence="9">
    <location>
        <begin position="190"/>
        <end position="298"/>
    </location>
</feature>
<dbReference type="InterPro" id="IPR015413">
    <property type="entry name" value="Methionyl/Leucyl_tRNA_Synth"/>
</dbReference>